<name>A0ABS7L8I0_9FIRM</name>
<keyword evidence="5" id="KW-1185">Reference proteome</keyword>
<evidence type="ECO:0000313" key="4">
    <source>
        <dbReference type="EMBL" id="MBY0759282.1"/>
    </source>
</evidence>
<dbReference type="RefSeq" id="WP_221919961.1">
    <property type="nucleotide sequence ID" value="NZ_CP173660.1"/>
</dbReference>
<keyword evidence="2" id="KW-0472">Membrane</keyword>
<dbReference type="Gene3D" id="3.40.50.300">
    <property type="entry name" value="P-loop containing nucleotide triphosphate hydrolases"/>
    <property type="match status" value="2"/>
</dbReference>
<evidence type="ECO:0000259" key="3">
    <source>
        <dbReference type="Pfam" id="PF13514"/>
    </source>
</evidence>
<feature type="transmembrane region" description="Helical" evidence="2">
    <location>
        <begin position="269"/>
        <end position="287"/>
    </location>
</feature>
<sequence length="495" mass="57855">MKIKRLEISGFGKFHDRNIEVGDGINVFAGENEAGKTTIYAFLKSMLFDIERGRGRAAAGDMFHRYEPWDKPWQYGGMIQFESGGRTFQIERDFTKNGKKTRFFCLDDGEELSVDDGDLQAVLSDLDRATFENTVAIGQLAAAPGETLQTAVQNYAANYYHSGSSDMDLEASLSYLRERARELSRNVREAEEKRLKKRELGEQEGAYVERELTRLRKEYEVMRERVQDFDRQEETVEKKGRRFLVPALIMILFLSAAGIFLFVPRPLDYLLITAVLIAEILFFWNKVKMEKVVQPEHQDPAMTREKLEWRRERFKEEIREKQTALANIREQIDETYEIGEEEKLLKMRKAALELAAKRLLEVSKDVYQDIGERLNSRASRILKEITEGCYDRIYLEEKANISVYSGNRKIPAERLSRGTLEQIYFAVRMAASEMLCEEEFPIILDDTFSYYDEKRMRAALRWLAENKKQVLLFSCHKREREALEEMHITYRDGWS</sequence>
<dbReference type="PANTHER" id="PTHR41259:SF1">
    <property type="entry name" value="DOUBLE-STRAND BREAK REPAIR RAD50 ATPASE, PUTATIVE-RELATED"/>
    <property type="match status" value="1"/>
</dbReference>
<dbReference type="SUPFAM" id="SSF52540">
    <property type="entry name" value="P-loop containing nucleoside triphosphate hydrolases"/>
    <property type="match status" value="1"/>
</dbReference>
<gene>
    <name evidence="4" type="ORF">FLB61_09330</name>
</gene>
<feature type="domain" description="YhaN AAA" evidence="3">
    <location>
        <begin position="1"/>
        <end position="212"/>
    </location>
</feature>
<comment type="caution">
    <text evidence="4">The sequence shown here is derived from an EMBL/GenBank/DDBJ whole genome shotgun (WGS) entry which is preliminary data.</text>
</comment>
<dbReference type="InterPro" id="IPR038734">
    <property type="entry name" value="YhaN_AAA"/>
</dbReference>
<evidence type="ECO:0000256" key="1">
    <source>
        <dbReference type="SAM" id="Coils"/>
    </source>
</evidence>
<feature type="transmembrane region" description="Helical" evidence="2">
    <location>
        <begin position="243"/>
        <end position="263"/>
    </location>
</feature>
<keyword evidence="1" id="KW-0175">Coiled coil</keyword>
<keyword evidence="2" id="KW-0812">Transmembrane</keyword>
<protein>
    <submittedName>
        <fullName evidence="4">AAA family ATPase</fullName>
    </submittedName>
</protein>
<dbReference type="EMBL" id="VIRV01000013">
    <property type="protein sequence ID" value="MBY0759282.1"/>
    <property type="molecule type" value="Genomic_DNA"/>
</dbReference>
<dbReference type="InterPro" id="IPR027417">
    <property type="entry name" value="P-loop_NTPase"/>
</dbReference>
<dbReference type="PANTHER" id="PTHR41259">
    <property type="entry name" value="DOUBLE-STRAND BREAK REPAIR RAD50 ATPASE, PUTATIVE-RELATED"/>
    <property type="match status" value="1"/>
</dbReference>
<dbReference type="Pfam" id="PF13514">
    <property type="entry name" value="AAA_27"/>
    <property type="match status" value="1"/>
</dbReference>
<evidence type="ECO:0000313" key="5">
    <source>
        <dbReference type="Proteomes" id="UP000779049"/>
    </source>
</evidence>
<evidence type="ECO:0000256" key="2">
    <source>
        <dbReference type="SAM" id="Phobius"/>
    </source>
</evidence>
<keyword evidence="2" id="KW-1133">Transmembrane helix</keyword>
<reference evidence="4 5" key="1">
    <citation type="journal article" date="2020" name="New Microbes New Infect">
        <title>Sellimonas caecigallum sp. nov., description and genome sequence of a new member of the Sellimonas genus isolated from the cecum of feral chicken.</title>
        <authorList>
            <person name="Wongkuna S."/>
            <person name="Ghimire S."/>
            <person name="Antony L."/>
            <person name="Chankhamhaengdecha S."/>
            <person name="Janvilisri T."/>
            <person name="Scaria J."/>
        </authorList>
    </citation>
    <scope>NUCLEOTIDE SEQUENCE [LARGE SCALE GENOMIC DNA]</scope>
    <source>
        <strain evidence="4 5">SW451</strain>
    </source>
</reference>
<accession>A0ABS7L8I0</accession>
<feature type="coiled-coil region" evidence="1">
    <location>
        <begin position="173"/>
        <end position="232"/>
    </location>
</feature>
<proteinExistence type="predicted"/>
<organism evidence="4 5">
    <name type="scientific">Sellimonas caecigallum</name>
    <dbReference type="NCBI Taxonomy" id="2592333"/>
    <lineage>
        <taxon>Bacteria</taxon>
        <taxon>Bacillati</taxon>
        <taxon>Bacillota</taxon>
        <taxon>Clostridia</taxon>
        <taxon>Lachnospirales</taxon>
        <taxon>Lachnospiraceae</taxon>
        <taxon>Sellimonas</taxon>
    </lineage>
</organism>
<dbReference type="Proteomes" id="UP000779049">
    <property type="component" value="Unassembled WGS sequence"/>
</dbReference>
<feature type="coiled-coil region" evidence="1">
    <location>
        <begin position="304"/>
        <end position="331"/>
    </location>
</feature>